<reference evidence="1" key="1">
    <citation type="submission" date="2025-08" db="UniProtKB">
        <authorList>
            <consortium name="Ensembl"/>
        </authorList>
    </citation>
    <scope>IDENTIFICATION</scope>
</reference>
<dbReference type="AlphaFoldDB" id="A0A8B9GSI8"/>
<accession>A0A8B9GSI8</accession>
<dbReference type="Proteomes" id="UP000694522">
    <property type="component" value="Unplaced"/>
</dbReference>
<evidence type="ECO:0000313" key="2">
    <source>
        <dbReference type="Proteomes" id="UP000694522"/>
    </source>
</evidence>
<keyword evidence="2" id="KW-1185">Reference proteome</keyword>
<proteinExistence type="predicted"/>
<name>A0A8B9GSI8_9PSIT</name>
<sequence length="95" mass="10661">TYYSVFLSLLCCKFSGFTTEGGREPSTIQESAATRLLIHSLPSPQSTGEYLQVFPSKGQTRPKPYLMHWLIQSALTKLWSAEVLKLLSLLKQAQI</sequence>
<evidence type="ECO:0000313" key="1">
    <source>
        <dbReference type="Ensembl" id="ENSACOP00000025918.1"/>
    </source>
</evidence>
<protein>
    <submittedName>
        <fullName evidence="1">Uncharacterized protein</fullName>
    </submittedName>
</protein>
<reference evidence="1" key="2">
    <citation type="submission" date="2025-09" db="UniProtKB">
        <authorList>
            <consortium name="Ensembl"/>
        </authorList>
    </citation>
    <scope>IDENTIFICATION</scope>
</reference>
<organism evidence="1 2">
    <name type="scientific">Amazona collaria</name>
    <name type="common">yellow-billed parrot</name>
    <dbReference type="NCBI Taxonomy" id="241587"/>
    <lineage>
        <taxon>Eukaryota</taxon>
        <taxon>Metazoa</taxon>
        <taxon>Chordata</taxon>
        <taxon>Craniata</taxon>
        <taxon>Vertebrata</taxon>
        <taxon>Euteleostomi</taxon>
        <taxon>Archelosauria</taxon>
        <taxon>Archosauria</taxon>
        <taxon>Dinosauria</taxon>
        <taxon>Saurischia</taxon>
        <taxon>Theropoda</taxon>
        <taxon>Coelurosauria</taxon>
        <taxon>Aves</taxon>
        <taxon>Neognathae</taxon>
        <taxon>Neoaves</taxon>
        <taxon>Telluraves</taxon>
        <taxon>Australaves</taxon>
        <taxon>Psittaciformes</taxon>
        <taxon>Psittacidae</taxon>
        <taxon>Amazona</taxon>
    </lineage>
</organism>
<dbReference type="Ensembl" id="ENSACOT00000026799.1">
    <property type="protein sequence ID" value="ENSACOP00000025918.1"/>
    <property type="gene ID" value="ENSACOG00000017293.1"/>
</dbReference>